<dbReference type="EMBL" id="CP079981">
    <property type="protein sequence ID" value="QYA41480.1"/>
    <property type="molecule type" value="Genomic_DNA"/>
</dbReference>
<feature type="transmembrane region" description="Helical" evidence="1">
    <location>
        <begin position="6"/>
        <end position="24"/>
    </location>
</feature>
<dbReference type="Proteomes" id="UP000826802">
    <property type="component" value="Chromosome"/>
</dbReference>
<accession>A0AAE7Q3B8</accession>
<proteinExistence type="predicted"/>
<dbReference type="AlphaFoldDB" id="A0AAE7Q3B8"/>
<evidence type="ECO:0000256" key="1">
    <source>
        <dbReference type="SAM" id="Phobius"/>
    </source>
</evidence>
<organism evidence="2 3">
    <name type="scientific">Macrococcoides bohemicum</name>
    <dbReference type="NCBI Taxonomy" id="1903056"/>
    <lineage>
        <taxon>Bacteria</taxon>
        <taxon>Bacillati</taxon>
        <taxon>Bacillota</taxon>
        <taxon>Bacilli</taxon>
        <taxon>Bacillales</taxon>
        <taxon>Staphylococcaceae</taxon>
        <taxon>Macrococcoides</taxon>
    </lineage>
</organism>
<evidence type="ECO:0000313" key="3">
    <source>
        <dbReference type="Proteomes" id="UP000826802"/>
    </source>
</evidence>
<gene>
    <name evidence="2" type="ORF">KYI11_07460</name>
</gene>
<feature type="transmembrane region" description="Helical" evidence="1">
    <location>
        <begin position="44"/>
        <end position="64"/>
    </location>
</feature>
<name>A0AAE7Q3B8_9STAP</name>
<evidence type="ECO:0000313" key="2">
    <source>
        <dbReference type="EMBL" id="QYA41480.1"/>
    </source>
</evidence>
<keyword evidence="3" id="KW-1185">Reference proteome</keyword>
<keyword evidence="1" id="KW-1133">Transmembrane helix</keyword>
<feature type="transmembrane region" description="Helical" evidence="1">
    <location>
        <begin position="84"/>
        <end position="101"/>
    </location>
</feature>
<keyword evidence="1" id="KW-0472">Membrane</keyword>
<keyword evidence="1" id="KW-0812">Transmembrane</keyword>
<protein>
    <submittedName>
        <fullName evidence="2">Uncharacterized protein</fullName>
    </submittedName>
</protein>
<reference evidence="2 3" key="1">
    <citation type="submission" date="2021-07" db="EMBL/GenBank/DDBJ databases">
        <title>Prevalence and characterization of methicillin-resistant Macrococcus spp. in food producing animals and meat in Switzerland in 2019.</title>
        <authorList>
            <person name="Keller J.E."/>
            <person name="Schwendener S."/>
            <person name="Neuenschwander J."/>
            <person name="Overesch G."/>
            <person name="Perreten V."/>
        </authorList>
    </citation>
    <scope>NUCLEOTIDE SEQUENCE [LARGE SCALE GENOMIC DNA]</scope>
    <source>
        <strain evidence="2 3">19Msa0936</strain>
    </source>
</reference>
<sequence>MKVLGFICIFLFAGLWGFVIKKALPKDMIEGNNNKIDERSSKLLLEVFSNTLVWVVYALLLSIILKIFKLGNPEKAILPEFPEVSYLLVIIVIFFMSLIYTKSKYSAKG</sequence>
<dbReference type="GeneID" id="99097790"/>
<dbReference type="RefSeq" id="WP_203545521.1">
    <property type="nucleotide sequence ID" value="NZ_CP054482.1"/>
</dbReference>